<sequence>DQKDQLNSLAGCDKGSVKEAIKAVMVKFKEEAK</sequence>
<comment type="caution">
    <text evidence="1">The sequence shown here is derived from an EMBL/GenBank/DDBJ whole genome shotgun (WGS) entry which is preliminary data.</text>
</comment>
<dbReference type="EMBL" id="BLRU01000291">
    <property type="protein sequence ID" value="GFP20195.1"/>
    <property type="molecule type" value="Genomic_DNA"/>
</dbReference>
<name>A0A6V8NJ13_9ACTN</name>
<proteinExistence type="predicted"/>
<gene>
    <name evidence="1" type="ORF">HKBW3S03_01696</name>
</gene>
<evidence type="ECO:0000313" key="1">
    <source>
        <dbReference type="EMBL" id="GFP20195.1"/>
    </source>
</evidence>
<dbReference type="Proteomes" id="UP000574717">
    <property type="component" value="Unassembled WGS sequence"/>
</dbReference>
<evidence type="ECO:0000313" key="2">
    <source>
        <dbReference type="Proteomes" id="UP000574717"/>
    </source>
</evidence>
<dbReference type="AlphaFoldDB" id="A0A6V8NJ13"/>
<organism evidence="1 2">
    <name type="scientific">Candidatus Hakubella thermalkaliphila</name>
    <dbReference type="NCBI Taxonomy" id="2754717"/>
    <lineage>
        <taxon>Bacteria</taxon>
        <taxon>Bacillati</taxon>
        <taxon>Actinomycetota</taxon>
        <taxon>Actinomycetota incertae sedis</taxon>
        <taxon>Candidatus Hakubellales</taxon>
        <taxon>Candidatus Hakubellaceae</taxon>
        <taxon>Candidatus Hakubella</taxon>
    </lineage>
</organism>
<reference evidence="1 2" key="1">
    <citation type="journal article" date="2020" name="Front. Microbiol.">
        <title>Single-cell genomics of novel Actinobacteria with the Wood-Ljungdahl pathway discovered in a serpentinizing system.</title>
        <authorList>
            <person name="Merino N."/>
            <person name="Kawai M."/>
            <person name="Boyd E.S."/>
            <person name="Colman D.R."/>
            <person name="McGlynn S.E."/>
            <person name="Nealson K.H."/>
            <person name="Kurokawa K."/>
            <person name="Hongoh Y."/>
        </authorList>
    </citation>
    <scope>NUCLEOTIDE SEQUENCE [LARGE SCALE GENOMIC DNA]</scope>
    <source>
        <strain evidence="1 2">S03</strain>
    </source>
</reference>
<protein>
    <submittedName>
        <fullName evidence="1">Uncharacterized protein</fullName>
    </submittedName>
</protein>
<accession>A0A6V8NJ13</accession>
<feature type="non-terminal residue" evidence="1">
    <location>
        <position position="1"/>
    </location>
</feature>